<dbReference type="EMBL" id="JAGFBR010000013">
    <property type="protein sequence ID" value="KAH0456598.1"/>
    <property type="molecule type" value="Genomic_DNA"/>
</dbReference>
<proteinExistence type="predicted"/>
<dbReference type="PANTHER" id="PTHR36403">
    <property type="entry name" value="PROTEIN COFACTOR ASSEMBLY OF COMPLEX C SUBUNIT B CCB2, CHLOROPLASTIC"/>
    <property type="match status" value="1"/>
</dbReference>
<evidence type="ECO:0000313" key="2">
    <source>
        <dbReference type="EMBL" id="KAH0456598.1"/>
    </source>
</evidence>
<feature type="compositionally biased region" description="Low complexity" evidence="1">
    <location>
        <begin position="12"/>
        <end position="21"/>
    </location>
</feature>
<dbReference type="PANTHER" id="PTHR36403:SF1">
    <property type="entry name" value="PROTEIN COFACTOR ASSEMBLY OF COMPLEX C SUBUNIT B CCB2, CHLOROPLASTIC"/>
    <property type="match status" value="1"/>
</dbReference>
<dbReference type="Pfam" id="PF11152">
    <property type="entry name" value="CCB2_CCB4"/>
    <property type="match status" value="1"/>
</dbReference>
<protein>
    <submittedName>
        <fullName evidence="2">Uncharacterized protein</fullName>
    </submittedName>
</protein>
<dbReference type="InterPro" id="IPR021325">
    <property type="entry name" value="CCB2/CCB4"/>
</dbReference>
<feature type="region of interest" description="Disordered" evidence="1">
    <location>
        <begin position="1"/>
        <end position="21"/>
    </location>
</feature>
<reference evidence="2 3" key="1">
    <citation type="journal article" date="2021" name="Hortic Res">
        <title>Chromosome-scale assembly of the Dendrobium chrysotoxum genome enhances the understanding of orchid evolution.</title>
        <authorList>
            <person name="Zhang Y."/>
            <person name="Zhang G.Q."/>
            <person name="Zhang D."/>
            <person name="Liu X.D."/>
            <person name="Xu X.Y."/>
            <person name="Sun W.H."/>
            <person name="Yu X."/>
            <person name="Zhu X."/>
            <person name="Wang Z.W."/>
            <person name="Zhao X."/>
            <person name="Zhong W.Y."/>
            <person name="Chen H."/>
            <person name="Yin W.L."/>
            <person name="Huang T."/>
            <person name="Niu S.C."/>
            <person name="Liu Z.J."/>
        </authorList>
    </citation>
    <scope>NUCLEOTIDE SEQUENCE [LARGE SCALE GENOMIC DNA]</scope>
    <source>
        <strain evidence="2">Lindl</strain>
    </source>
</reference>
<sequence length="404" mass="45894">MLSSCHQALTGSVPSPARVSSSSHLFEPTTLFWRSSHLHRGGTRVHCRRFSVSAVQERNLQGDQQLRLSVLRFTLGKDTGRSEALGLCLSVFSTTLPYIGKFLKGENPVDRSNLPDGNQQIFIMSENLLDSQREDLAWASYVLLRNTNSMSVLIVLQNASCVRGYWNMPEGISKVQILEWLTKKFEEVGFLDLKDTLYFPQRPGSELQQMLPRGTFSLLVQPVFGDSCALVDTRTNIEGFVLLASSANYAYSDKDTAWIRTISNKFKVQGEQLYEVQELQDFVLLSWVEILIPLLCFNGSSASNYQIIFFSEECFGENSVGSLVSSMALQIEPNFTLLYRRDYYMRIVLLLFTETKPNDSLRPVSAQHVIISSFIECFFQLNPKQKLYEPKYSAEQNVETNEIM</sequence>
<keyword evidence="3" id="KW-1185">Reference proteome</keyword>
<dbReference type="GO" id="GO:0010190">
    <property type="term" value="P:cytochrome b6f complex assembly"/>
    <property type="evidence" value="ECO:0007669"/>
    <property type="project" value="InterPro"/>
</dbReference>
<feature type="compositionally biased region" description="Polar residues" evidence="1">
    <location>
        <begin position="1"/>
        <end position="10"/>
    </location>
</feature>
<gene>
    <name evidence="2" type="ORF">IEQ34_014505</name>
</gene>
<evidence type="ECO:0000313" key="3">
    <source>
        <dbReference type="Proteomes" id="UP000775213"/>
    </source>
</evidence>
<dbReference type="AlphaFoldDB" id="A0AAV7GLQ1"/>
<dbReference type="InterPro" id="IPR044970">
    <property type="entry name" value="CCB2"/>
</dbReference>
<name>A0AAV7GLQ1_DENCH</name>
<accession>A0AAV7GLQ1</accession>
<evidence type="ECO:0000256" key="1">
    <source>
        <dbReference type="SAM" id="MobiDB-lite"/>
    </source>
</evidence>
<dbReference type="Proteomes" id="UP000775213">
    <property type="component" value="Unassembled WGS sequence"/>
</dbReference>
<organism evidence="2 3">
    <name type="scientific">Dendrobium chrysotoxum</name>
    <name type="common">Orchid</name>
    <dbReference type="NCBI Taxonomy" id="161865"/>
    <lineage>
        <taxon>Eukaryota</taxon>
        <taxon>Viridiplantae</taxon>
        <taxon>Streptophyta</taxon>
        <taxon>Embryophyta</taxon>
        <taxon>Tracheophyta</taxon>
        <taxon>Spermatophyta</taxon>
        <taxon>Magnoliopsida</taxon>
        <taxon>Liliopsida</taxon>
        <taxon>Asparagales</taxon>
        <taxon>Orchidaceae</taxon>
        <taxon>Epidendroideae</taxon>
        <taxon>Malaxideae</taxon>
        <taxon>Dendrobiinae</taxon>
        <taxon>Dendrobium</taxon>
    </lineage>
</organism>
<comment type="caution">
    <text evidence="2">The sequence shown here is derived from an EMBL/GenBank/DDBJ whole genome shotgun (WGS) entry which is preliminary data.</text>
</comment>